<evidence type="ECO:0000313" key="9">
    <source>
        <dbReference type="EMBL" id="CEL71559.1"/>
    </source>
</evidence>
<feature type="region of interest" description="Disordered" evidence="6">
    <location>
        <begin position="257"/>
        <end position="319"/>
    </location>
</feature>
<dbReference type="InterPro" id="IPR042512">
    <property type="entry name" value="TLCD5"/>
</dbReference>
<dbReference type="PROSITE" id="PS50922">
    <property type="entry name" value="TLC"/>
    <property type="match status" value="1"/>
</dbReference>
<dbReference type="GO" id="GO:0016020">
    <property type="term" value="C:membrane"/>
    <property type="evidence" value="ECO:0007669"/>
    <property type="project" value="UniProtKB-SubCell"/>
</dbReference>
<dbReference type="PANTHER" id="PTHR31898:SF1">
    <property type="entry name" value="TLC DOMAIN-CONTAINING PROTEIN 5"/>
    <property type="match status" value="1"/>
</dbReference>
<feature type="region of interest" description="Disordered" evidence="6">
    <location>
        <begin position="418"/>
        <end position="460"/>
    </location>
</feature>
<keyword evidence="4 5" id="KW-0472">Membrane</keyword>
<gene>
    <name evidence="9" type="ORF">BN1205_012750</name>
</gene>
<reference evidence="9" key="1">
    <citation type="journal article" date="2015" name="PLoS ONE">
        <title>Comprehensive Evaluation of Toxoplasma gondii VEG and Neospora caninum LIV Genomes with Tachyzoite Stage Transcriptome and Proteome Defines Novel Transcript Features.</title>
        <authorList>
            <person name="Ramaprasad A."/>
            <person name="Mourier T."/>
            <person name="Naeem R."/>
            <person name="Malas T.B."/>
            <person name="Moussa E."/>
            <person name="Panigrahi A."/>
            <person name="Vermont S.J."/>
            <person name="Otto T.D."/>
            <person name="Wastling J."/>
            <person name="Pain A."/>
        </authorList>
    </citation>
    <scope>NUCLEOTIDE SEQUENCE</scope>
    <source>
        <strain evidence="9">VEG</strain>
    </source>
</reference>
<name>A0A0F7UN74_TOXGV</name>
<feature type="compositionally biased region" description="Basic and acidic residues" evidence="6">
    <location>
        <begin position="428"/>
        <end position="460"/>
    </location>
</feature>
<evidence type="ECO:0000256" key="4">
    <source>
        <dbReference type="ARBA" id="ARBA00023136"/>
    </source>
</evidence>
<feature type="transmembrane region" description="Helical" evidence="7">
    <location>
        <begin position="354"/>
        <end position="373"/>
    </location>
</feature>
<dbReference type="PANTHER" id="PTHR31898">
    <property type="entry name" value="TRANSMEMBRANE PROTEIN 136"/>
    <property type="match status" value="1"/>
</dbReference>
<feature type="transmembrane region" description="Helical" evidence="7">
    <location>
        <begin position="59"/>
        <end position="79"/>
    </location>
</feature>
<evidence type="ECO:0000256" key="2">
    <source>
        <dbReference type="ARBA" id="ARBA00022692"/>
    </source>
</evidence>
<comment type="subcellular location">
    <subcellularLocation>
        <location evidence="1">Membrane</location>
        <topology evidence="1">Multi-pass membrane protein</topology>
    </subcellularLocation>
</comment>
<dbReference type="AlphaFoldDB" id="A0A0F7UN74"/>
<evidence type="ECO:0000256" key="3">
    <source>
        <dbReference type="ARBA" id="ARBA00022989"/>
    </source>
</evidence>
<dbReference type="InterPro" id="IPR006634">
    <property type="entry name" value="TLC-dom"/>
</dbReference>
<evidence type="ECO:0000259" key="8">
    <source>
        <dbReference type="PROSITE" id="PS50922"/>
    </source>
</evidence>
<accession>A0A0F7UN74</accession>
<feature type="domain" description="TLC" evidence="8">
    <location>
        <begin position="93"/>
        <end position="411"/>
    </location>
</feature>
<organism evidence="9">
    <name type="scientific">Toxoplasma gondii (strain ATCC 50861 / VEG)</name>
    <dbReference type="NCBI Taxonomy" id="432359"/>
    <lineage>
        <taxon>Eukaryota</taxon>
        <taxon>Sar</taxon>
        <taxon>Alveolata</taxon>
        <taxon>Apicomplexa</taxon>
        <taxon>Conoidasida</taxon>
        <taxon>Coccidia</taxon>
        <taxon>Eucoccidiorida</taxon>
        <taxon>Eimeriorina</taxon>
        <taxon>Sarcocystidae</taxon>
        <taxon>Toxoplasma</taxon>
    </lineage>
</organism>
<dbReference type="EMBL" id="LN714489">
    <property type="protein sequence ID" value="CEL71559.1"/>
    <property type="molecule type" value="Genomic_DNA"/>
</dbReference>
<feature type="compositionally biased region" description="Polar residues" evidence="6">
    <location>
        <begin position="299"/>
        <end position="319"/>
    </location>
</feature>
<keyword evidence="2 5" id="KW-0812">Transmembrane</keyword>
<keyword evidence="3 7" id="KW-1133">Transmembrane helix</keyword>
<feature type="transmembrane region" description="Helical" evidence="7">
    <location>
        <begin position="385"/>
        <end position="407"/>
    </location>
</feature>
<sequence>METEGGAPVSVPPGGVAELASPSADSGSLAASPISGLSSEPIASLLPRMTYVEMKSCPLLYVCCISSFFLTHALLVCLLRLSRAKSPLLAECAFPRHGVNRVISTLHACVVLNWSLLILLEAPSSRAVSGTSHCLFHFGRPVTDSERPMLLFSLSYFLYDTFYELASWDLSSVLHHVTSLIGLLNVLVADRGGTDLVMALLAAEVSTPALHLRYFLVHYAKRAEALAKTYAVESQDACAKAELPAVYAQAHQANAAKEKPEACTADRASRGADASATQETEKEKEKALVMPKGGERETGSVSPEGMTSENVKSQAEGSQGDNGVLLVDKTSPQAVAHALRKYDFRGPLDAVERAFFFIFLCGRGIAAPCLVYACVTCGTTPVLVRAGSVGILVVSFFWMILLFRGLLKRLNSKTAKSRVSGGAAPWKPECRKREYRVRPPGEGGERRGDSRQDESKCKTG</sequence>
<protein>
    <recommendedName>
        <fullName evidence="8">TLC domain-containing protein</fullName>
    </recommendedName>
</protein>
<evidence type="ECO:0000256" key="1">
    <source>
        <dbReference type="ARBA" id="ARBA00004141"/>
    </source>
</evidence>
<dbReference type="Pfam" id="PF03798">
    <property type="entry name" value="TRAM_LAG1_CLN8"/>
    <property type="match status" value="1"/>
</dbReference>
<evidence type="ECO:0000256" key="5">
    <source>
        <dbReference type="PROSITE-ProRule" id="PRU00205"/>
    </source>
</evidence>
<feature type="compositionally biased region" description="Basic and acidic residues" evidence="6">
    <location>
        <begin position="279"/>
        <end position="298"/>
    </location>
</feature>
<proteinExistence type="predicted"/>
<evidence type="ECO:0000256" key="7">
    <source>
        <dbReference type="SAM" id="Phobius"/>
    </source>
</evidence>
<evidence type="ECO:0000256" key="6">
    <source>
        <dbReference type="SAM" id="MobiDB-lite"/>
    </source>
</evidence>